<organism evidence="1">
    <name type="scientific">Arundo donax</name>
    <name type="common">Giant reed</name>
    <name type="synonym">Donax arundinaceus</name>
    <dbReference type="NCBI Taxonomy" id="35708"/>
    <lineage>
        <taxon>Eukaryota</taxon>
        <taxon>Viridiplantae</taxon>
        <taxon>Streptophyta</taxon>
        <taxon>Embryophyta</taxon>
        <taxon>Tracheophyta</taxon>
        <taxon>Spermatophyta</taxon>
        <taxon>Magnoliopsida</taxon>
        <taxon>Liliopsida</taxon>
        <taxon>Poales</taxon>
        <taxon>Poaceae</taxon>
        <taxon>PACMAD clade</taxon>
        <taxon>Arundinoideae</taxon>
        <taxon>Arundineae</taxon>
        <taxon>Arundo</taxon>
    </lineage>
</organism>
<evidence type="ECO:0000313" key="1">
    <source>
        <dbReference type="EMBL" id="JAD20443.1"/>
    </source>
</evidence>
<reference evidence="1" key="2">
    <citation type="journal article" date="2015" name="Data Brief">
        <title>Shoot transcriptome of the giant reed, Arundo donax.</title>
        <authorList>
            <person name="Barrero R.A."/>
            <person name="Guerrero F.D."/>
            <person name="Moolhuijzen P."/>
            <person name="Goolsby J.A."/>
            <person name="Tidwell J."/>
            <person name="Bellgard S.E."/>
            <person name="Bellgard M.I."/>
        </authorList>
    </citation>
    <scope>NUCLEOTIDE SEQUENCE</scope>
    <source>
        <tissue evidence="1">Shoot tissue taken approximately 20 cm above the soil surface</tissue>
    </source>
</reference>
<protein>
    <submittedName>
        <fullName evidence="1">Uncharacterized protein</fullName>
    </submittedName>
</protein>
<dbReference type="EMBL" id="GBRH01277452">
    <property type="protein sequence ID" value="JAD20443.1"/>
    <property type="molecule type" value="Transcribed_RNA"/>
</dbReference>
<dbReference type="AlphaFoldDB" id="A0A0A8Y635"/>
<reference evidence="1" key="1">
    <citation type="submission" date="2014-09" db="EMBL/GenBank/DDBJ databases">
        <authorList>
            <person name="Magalhaes I.L.F."/>
            <person name="Oliveira U."/>
            <person name="Santos F.R."/>
            <person name="Vidigal T.H.D.A."/>
            <person name="Brescovit A.D."/>
            <person name="Santos A.J."/>
        </authorList>
    </citation>
    <scope>NUCLEOTIDE SEQUENCE</scope>
    <source>
        <tissue evidence="1">Shoot tissue taken approximately 20 cm above the soil surface</tissue>
    </source>
</reference>
<name>A0A0A8Y635_ARUDO</name>
<proteinExistence type="predicted"/>
<sequence length="32" mass="3646">MINIVYHECIDILRSTSALPQVASVCFKHMLL</sequence>
<accession>A0A0A8Y635</accession>